<dbReference type="SUPFAM" id="SSF53098">
    <property type="entry name" value="Ribonuclease H-like"/>
    <property type="match status" value="1"/>
</dbReference>
<dbReference type="InterPro" id="IPR012337">
    <property type="entry name" value="RNaseH-like_sf"/>
</dbReference>
<dbReference type="GO" id="GO:0003676">
    <property type="term" value="F:nucleic acid binding"/>
    <property type="evidence" value="ECO:0007669"/>
    <property type="project" value="InterPro"/>
</dbReference>
<organism evidence="2">
    <name type="scientific">Candidatus Methanogaster sp. ANME-2c ERB4</name>
    <dbReference type="NCBI Taxonomy" id="2759911"/>
    <lineage>
        <taxon>Archaea</taxon>
        <taxon>Methanobacteriati</taxon>
        <taxon>Methanobacteriota</taxon>
        <taxon>Stenosarchaea group</taxon>
        <taxon>Methanomicrobia</taxon>
        <taxon>Methanosarcinales</taxon>
        <taxon>ANME-2 cluster</taxon>
        <taxon>Candidatus Methanogasteraceae</taxon>
        <taxon>Candidatus Methanogaster</taxon>
    </lineage>
</organism>
<dbReference type="GO" id="GO:0015074">
    <property type="term" value="P:DNA integration"/>
    <property type="evidence" value="ECO:0007669"/>
    <property type="project" value="InterPro"/>
</dbReference>
<dbReference type="Gene3D" id="3.30.420.10">
    <property type="entry name" value="Ribonuclease H-like superfamily/Ribonuclease H"/>
    <property type="match status" value="1"/>
</dbReference>
<proteinExistence type="predicted"/>
<sequence length="316" mass="37268">MGRRNKVIKLTDKKIRYIIRAKTRNDSTKSIAQGMKLSESTVKRVWMHWTKHHEPIPIKKFGRKKKEIDECSKELILEVHEEQKLGARRLEKIIEFKYGTHIPHNRIHQVLLKNGLAQENKNKKKRRKDWIRYERKHSLTAIHLDWHTSKIDKKEVSAALDDSSRYVLAGDEFDAATGGNSIGIVGAVLDEYGWIRKIEQVITDRGSQYYANKKDKHGRSESEFDAFLKGHGIKHIKARVKHPQTNGKIEKWHDLYEKQRIKFESFADFVKWYNTVRYHEILDTKHYLQTPEDAFWSRLLDGCKLNVFLKRMDAGL</sequence>
<evidence type="ECO:0000259" key="1">
    <source>
        <dbReference type="PROSITE" id="PS50994"/>
    </source>
</evidence>
<dbReference type="AlphaFoldDB" id="A0A7G9YNL2"/>
<feature type="domain" description="Integrase catalytic" evidence="1">
    <location>
        <begin position="117"/>
        <end position="278"/>
    </location>
</feature>
<name>A0A7G9YNL2_9EURY</name>
<gene>
    <name evidence="2" type="ORF">IDCAPMJN_00033</name>
</gene>
<dbReference type="InterPro" id="IPR036397">
    <property type="entry name" value="RNaseH_sf"/>
</dbReference>
<protein>
    <recommendedName>
        <fullName evidence="1">Integrase catalytic domain-containing protein</fullName>
    </recommendedName>
</protein>
<dbReference type="EMBL" id="MT631383">
    <property type="protein sequence ID" value="QNO49596.1"/>
    <property type="molecule type" value="Genomic_DNA"/>
</dbReference>
<evidence type="ECO:0000313" key="2">
    <source>
        <dbReference type="EMBL" id="QNO49596.1"/>
    </source>
</evidence>
<accession>A0A7G9YNL2</accession>
<dbReference type="PROSITE" id="PS50994">
    <property type="entry name" value="INTEGRASE"/>
    <property type="match status" value="1"/>
</dbReference>
<dbReference type="InterPro" id="IPR001584">
    <property type="entry name" value="Integrase_cat-core"/>
</dbReference>
<reference evidence="2" key="1">
    <citation type="submission" date="2020-06" db="EMBL/GenBank/DDBJ databases">
        <title>Unique genomic features of the anaerobic methanotrophic archaea.</title>
        <authorList>
            <person name="Chadwick G.L."/>
            <person name="Skennerton C.T."/>
            <person name="Laso-Perez R."/>
            <person name="Leu A.O."/>
            <person name="Speth D.R."/>
            <person name="Yu H."/>
            <person name="Morgan-Lang C."/>
            <person name="Hatzenpichler R."/>
            <person name="Goudeau D."/>
            <person name="Malmstrom R."/>
            <person name="Brazelton W.J."/>
            <person name="Woyke T."/>
            <person name="Hallam S.J."/>
            <person name="Tyson G.W."/>
            <person name="Wegener G."/>
            <person name="Boetius A."/>
            <person name="Orphan V."/>
        </authorList>
    </citation>
    <scope>NUCLEOTIDE SEQUENCE</scope>
</reference>